<evidence type="ECO:0000256" key="1">
    <source>
        <dbReference type="SAM" id="Phobius"/>
    </source>
</evidence>
<dbReference type="EMBL" id="CAEZSM010000123">
    <property type="protein sequence ID" value="CAB4547758.1"/>
    <property type="molecule type" value="Genomic_DNA"/>
</dbReference>
<evidence type="ECO:0000313" key="4">
    <source>
        <dbReference type="EMBL" id="CAB4829418.1"/>
    </source>
</evidence>
<reference evidence="5" key="1">
    <citation type="submission" date="2020-05" db="EMBL/GenBank/DDBJ databases">
        <authorList>
            <person name="Chiriac C."/>
            <person name="Salcher M."/>
            <person name="Ghai R."/>
            <person name="Kavagutti S V."/>
        </authorList>
    </citation>
    <scope>NUCLEOTIDE SEQUENCE</scope>
</reference>
<evidence type="ECO:0000313" key="2">
    <source>
        <dbReference type="EMBL" id="CAB4547758.1"/>
    </source>
</evidence>
<feature type="transmembrane region" description="Helical" evidence="1">
    <location>
        <begin position="12"/>
        <end position="31"/>
    </location>
</feature>
<dbReference type="EMBL" id="CAFBRW010000071">
    <property type="protein sequence ID" value="CAB5116049.1"/>
    <property type="molecule type" value="Genomic_DNA"/>
</dbReference>
<dbReference type="EMBL" id="CAFBOX010000111">
    <property type="protein sequence ID" value="CAB4999914.1"/>
    <property type="molecule type" value="Genomic_DNA"/>
</dbReference>
<proteinExistence type="predicted"/>
<dbReference type="AlphaFoldDB" id="A0A6J7PDF3"/>
<dbReference type="EMBL" id="CAFABD010000135">
    <property type="protein sequence ID" value="CAB4829418.1"/>
    <property type="molecule type" value="Genomic_DNA"/>
</dbReference>
<keyword evidence="1" id="KW-0812">Transmembrane</keyword>
<keyword evidence="1" id="KW-1133">Transmembrane helix</keyword>
<name>A0A6J7PDF3_9ZZZZ</name>
<keyword evidence="1" id="KW-0472">Membrane</keyword>
<organism evidence="5">
    <name type="scientific">freshwater metagenome</name>
    <dbReference type="NCBI Taxonomy" id="449393"/>
    <lineage>
        <taxon>unclassified sequences</taxon>
        <taxon>metagenomes</taxon>
        <taxon>ecological metagenomes</taxon>
    </lineage>
</organism>
<evidence type="ECO:0000313" key="5">
    <source>
        <dbReference type="EMBL" id="CAB4999914.1"/>
    </source>
</evidence>
<gene>
    <name evidence="2" type="ORF">UFOPK1438_00867</name>
    <name evidence="3" type="ORF">UFOPK2329_00841</name>
    <name evidence="4" type="ORF">UFOPK3166_00850</name>
    <name evidence="5" type="ORF">UFOPK4035_00705</name>
    <name evidence="6" type="ORF">UFOPK4424_00455</name>
</gene>
<sequence length="56" mass="6430">MLGGTNNAMFLQAISGFLVFPIIIALLMWAFPTKKDPIAKRERKALKKSLRELRRK</sequence>
<dbReference type="EMBL" id="CAEZWZ010000140">
    <property type="protein sequence ID" value="CAB4677024.1"/>
    <property type="molecule type" value="Genomic_DNA"/>
</dbReference>
<protein>
    <submittedName>
        <fullName evidence="5">Unannotated protein</fullName>
    </submittedName>
</protein>
<evidence type="ECO:0000313" key="3">
    <source>
        <dbReference type="EMBL" id="CAB4677024.1"/>
    </source>
</evidence>
<evidence type="ECO:0000313" key="6">
    <source>
        <dbReference type="EMBL" id="CAB5116049.1"/>
    </source>
</evidence>
<accession>A0A6J7PDF3</accession>